<dbReference type="Proteomes" id="UP001565200">
    <property type="component" value="Unassembled WGS sequence"/>
</dbReference>
<dbReference type="Gene3D" id="3.40.50.720">
    <property type="entry name" value="NAD(P)-binding Rossmann-like Domain"/>
    <property type="match status" value="1"/>
</dbReference>
<protein>
    <submittedName>
        <fullName evidence="2">NAD-dependent epimerase/dehydratase family protein</fullName>
    </submittedName>
</protein>
<dbReference type="EMBL" id="JBCLPP010000001">
    <property type="protein sequence ID" value="MEY8244096.1"/>
    <property type="molecule type" value="Genomic_DNA"/>
</dbReference>
<gene>
    <name evidence="2" type="ORF">AAK873_00525</name>
</gene>
<dbReference type="InterPro" id="IPR050177">
    <property type="entry name" value="Lipid_A_modif_metabolic_enz"/>
</dbReference>
<evidence type="ECO:0000313" key="2">
    <source>
        <dbReference type="EMBL" id="MEY8244096.1"/>
    </source>
</evidence>
<name>A0ABV4CTG7_9BACT</name>
<dbReference type="InterPro" id="IPR001509">
    <property type="entry name" value="Epimerase_deHydtase"/>
</dbReference>
<sequence>MKILIIGSRGFIGSHCVDYFSKEHEVWECDVVIDYDRPRYIFIESVDSDFQDIFINQKFDVCINCSGAANVPFSLEKPYNDFQLNTLNVFKILDAIRRFNNDCRYINMSSAAVYGNPISLPISELYDYAPVSPYGYHKQMAEMICEEFHRFWGVSTCCIRIFSAYGPRLKKQILWDIANKAIKNDIVELFGTGHETRDFIYVSDLIHLIDIVIAKATFKGDIINAANGTQIEIGEIARLTLKALGCDKRLVFKGENRKGDPLYWEADITRARELGYGQQIDIKTGINQYVKWLKENALL</sequence>
<dbReference type="PANTHER" id="PTHR43245:SF13">
    <property type="entry name" value="UDP-D-APIOSE_UDP-D-XYLOSE SYNTHASE 2"/>
    <property type="match status" value="1"/>
</dbReference>
<feature type="domain" description="NAD-dependent epimerase/dehydratase" evidence="1">
    <location>
        <begin position="3"/>
        <end position="225"/>
    </location>
</feature>
<dbReference type="Pfam" id="PF01370">
    <property type="entry name" value="Epimerase"/>
    <property type="match status" value="1"/>
</dbReference>
<dbReference type="SUPFAM" id="SSF51735">
    <property type="entry name" value="NAD(P)-binding Rossmann-fold domains"/>
    <property type="match status" value="1"/>
</dbReference>
<dbReference type="RefSeq" id="WP_369863043.1">
    <property type="nucleotide sequence ID" value="NZ_JBCLPP010000001.1"/>
</dbReference>
<evidence type="ECO:0000313" key="3">
    <source>
        <dbReference type="Proteomes" id="UP001565200"/>
    </source>
</evidence>
<evidence type="ECO:0000259" key="1">
    <source>
        <dbReference type="Pfam" id="PF01370"/>
    </source>
</evidence>
<dbReference type="PANTHER" id="PTHR43245">
    <property type="entry name" value="BIFUNCTIONAL POLYMYXIN RESISTANCE PROTEIN ARNA"/>
    <property type="match status" value="1"/>
</dbReference>
<accession>A0ABV4CTG7</accession>
<keyword evidence="3" id="KW-1185">Reference proteome</keyword>
<comment type="caution">
    <text evidence="2">The sequence shown here is derived from an EMBL/GenBank/DDBJ whole genome shotgun (WGS) entry which is preliminary data.</text>
</comment>
<proteinExistence type="predicted"/>
<dbReference type="InterPro" id="IPR036291">
    <property type="entry name" value="NAD(P)-bd_dom_sf"/>
</dbReference>
<reference evidence="2 3" key="1">
    <citation type="submission" date="2024-03" db="EMBL/GenBank/DDBJ databases">
        <title>Mouse gut bacterial collection (mGBC) of GemPharmatech.</title>
        <authorList>
            <person name="He Y."/>
            <person name="Dong L."/>
            <person name="Wu D."/>
            <person name="Gao X."/>
            <person name="Lin Z."/>
        </authorList>
    </citation>
    <scope>NUCLEOTIDE SEQUENCE [LARGE SCALE GENOMIC DNA]</scope>
    <source>
        <strain evidence="2 3">54-13</strain>
    </source>
</reference>
<organism evidence="2 3">
    <name type="scientific">Heminiphilus faecis</name>
    <dbReference type="NCBI Taxonomy" id="2601703"/>
    <lineage>
        <taxon>Bacteria</taxon>
        <taxon>Pseudomonadati</taxon>
        <taxon>Bacteroidota</taxon>
        <taxon>Bacteroidia</taxon>
        <taxon>Bacteroidales</taxon>
        <taxon>Muribaculaceae</taxon>
        <taxon>Heminiphilus</taxon>
    </lineage>
</organism>